<evidence type="ECO:0000313" key="4">
    <source>
        <dbReference type="Proteomes" id="UP000268084"/>
    </source>
</evidence>
<dbReference type="EMBL" id="CP034170">
    <property type="protein sequence ID" value="AZI59573.1"/>
    <property type="molecule type" value="Genomic_DNA"/>
</dbReference>
<evidence type="ECO:0000256" key="1">
    <source>
        <dbReference type="ARBA" id="ARBA00023239"/>
    </source>
</evidence>
<name>A0A3G8ZQN8_9ACTN</name>
<dbReference type="AlphaFoldDB" id="A0A3G8ZQN8"/>
<feature type="domain" description="Amidohydrolase-related" evidence="2">
    <location>
        <begin position="8"/>
        <end position="280"/>
    </location>
</feature>
<accession>A0A3G8ZQN8</accession>
<dbReference type="Pfam" id="PF04909">
    <property type="entry name" value="Amidohydro_2"/>
    <property type="match status" value="1"/>
</dbReference>
<sequence>MTPEARAIDVHQHLWPLELVEVLRSRSSFPYVRDWTLHLAGEAPFQVDPIDHDIAARMALDSSCDKVLLSLSSPLGIEQLSPDDAEPLLQAWHSGAAALPEPFGAWAAIGEVDPDTQALRAHLAAGFVGLQISATQLASPAAVERLAPVLRICELANKPVIVHPGPVPARPHTSEQFPDWWPAVVDYSAQMQAAWWAWQIDGRNMLPNIRICFLAGAGLAPLHHERFTMRGGTPLVIDPNTFVETSSYGRLGLDSLIRVLGIDTIVFGSDRPNAEPTDPQLGPAATYAVRISNPRRFLEGGQP</sequence>
<dbReference type="OrthoDB" id="4456265at2"/>
<reference evidence="3 4" key="2">
    <citation type="submission" date="2018-12" db="EMBL/GenBank/DDBJ databases">
        <title>Nakamurella antarcticus sp. nov., isolated from Antarctica South Shetland Islands soil.</title>
        <authorList>
            <person name="Peng F."/>
        </authorList>
    </citation>
    <scope>NUCLEOTIDE SEQUENCE [LARGE SCALE GENOMIC DNA]</scope>
    <source>
        <strain evidence="3 4">S14-144</strain>
    </source>
</reference>
<dbReference type="GO" id="GO:0019748">
    <property type="term" value="P:secondary metabolic process"/>
    <property type="evidence" value="ECO:0007669"/>
    <property type="project" value="TreeGrafter"/>
</dbReference>
<protein>
    <submittedName>
        <fullName evidence="3">Amidohydrolase</fullName>
    </submittedName>
</protein>
<evidence type="ECO:0000313" key="3">
    <source>
        <dbReference type="EMBL" id="AZI59573.1"/>
    </source>
</evidence>
<dbReference type="Proteomes" id="UP000268084">
    <property type="component" value="Chromosome"/>
</dbReference>
<dbReference type="Gene3D" id="3.20.20.140">
    <property type="entry name" value="Metal-dependent hydrolases"/>
    <property type="match status" value="1"/>
</dbReference>
<dbReference type="InterPro" id="IPR032465">
    <property type="entry name" value="ACMSD"/>
</dbReference>
<dbReference type="SUPFAM" id="SSF51556">
    <property type="entry name" value="Metallo-dependent hydrolases"/>
    <property type="match status" value="1"/>
</dbReference>
<gene>
    <name evidence="3" type="ORF">EH165_11090</name>
</gene>
<proteinExistence type="predicted"/>
<organism evidence="3 4">
    <name type="scientific">Nakamurella antarctica</name>
    <dbReference type="NCBI Taxonomy" id="1902245"/>
    <lineage>
        <taxon>Bacteria</taxon>
        <taxon>Bacillati</taxon>
        <taxon>Actinomycetota</taxon>
        <taxon>Actinomycetes</taxon>
        <taxon>Nakamurellales</taxon>
        <taxon>Nakamurellaceae</taxon>
        <taxon>Nakamurella</taxon>
    </lineage>
</organism>
<keyword evidence="4" id="KW-1185">Reference proteome</keyword>
<dbReference type="GO" id="GO:0016787">
    <property type="term" value="F:hydrolase activity"/>
    <property type="evidence" value="ECO:0007669"/>
    <property type="project" value="UniProtKB-KW"/>
</dbReference>
<dbReference type="PANTHER" id="PTHR21240:SF28">
    <property type="entry name" value="ISO-OROTATE DECARBOXYLASE (EUROFUNG)"/>
    <property type="match status" value="1"/>
</dbReference>
<dbReference type="GO" id="GO:0016831">
    <property type="term" value="F:carboxy-lyase activity"/>
    <property type="evidence" value="ECO:0007669"/>
    <property type="project" value="InterPro"/>
</dbReference>
<reference evidence="3 4" key="1">
    <citation type="submission" date="2018-11" db="EMBL/GenBank/DDBJ databases">
        <authorList>
            <person name="Da X."/>
        </authorList>
    </citation>
    <scope>NUCLEOTIDE SEQUENCE [LARGE SCALE GENOMIC DNA]</scope>
    <source>
        <strain evidence="3 4">S14-144</strain>
    </source>
</reference>
<keyword evidence="1" id="KW-0456">Lyase</keyword>
<evidence type="ECO:0000259" key="2">
    <source>
        <dbReference type="Pfam" id="PF04909"/>
    </source>
</evidence>
<dbReference type="InterPro" id="IPR006680">
    <property type="entry name" value="Amidohydro-rel"/>
</dbReference>
<dbReference type="KEGG" id="nak:EH165_11090"/>
<dbReference type="InterPro" id="IPR032466">
    <property type="entry name" value="Metal_Hydrolase"/>
</dbReference>
<dbReference type="GO" id="GO:0005737">
    <property type="term" value="C:cytoplasm"/>
    <property type="evidence" value="ECO:0007669"/>
    <property type="project" value="TreeGrafter"/>
</dbReference>
<dbReference type="PANTHER" id="PTHR21240">
    <property type="entry name" value="2-AMINO-3-CARBOXYLMUCONATE-6-SEMIALDEHYDE DECARBOXYLASE"/>
    <property type="match status" value="1"/>
</dbReference>
<keyword evidence="3" id="KW-0378">Hydrolase</keyword>